<proteinExistence type="inferred from homology"/>
<dbReference type="GO" id="GO:0006367">
    <property type="term" value="P:transcription initiation at RNA polymerase II promoter"/>
    <property type="evidence" value="ECO:0007669"/>
    <property type="project" value="TreeGrafter"/>
</dbReference>
<dbReference type="AlphaFoldDB" id="A0AAD2HNP4"/>
<dbReference type="Pfam" id="PF02150">
    <property type="entry name" value="Zn_ribbon_RPB9"/>
    <property type="match status" value="1"/>
</dbReference>
<keyword evidence="4" id="KW-0862">Zinc</keyword>
<keyword evidence="3" id="KW-0479">Metal-binding</keyword>
<dbReference type="GO" id="GO:0003899">
    <property type="term" value="F:DNA-directed RNA polymerase activity"/>
    <property type="evidence" value="ECO:0007669"/>
    <property type="project" value="InterPro"/>
</dbReference>
<organism evidence="8 9">
    <name type="scientific">Mycena citricolor</name>
    <dbReference type="NCBI Taxonomy" id="2018698"/>
    <lineage>
        <taxon>Eukaryota</taxon>
        <taxon>Fungi</taxon>
        <taxon>Dikarya</taxon>
        <taxon>Basidiomycota</taxon>
        <taxon>Agaricomycotina</taxon>
        <taxon>Agaricomycetes</taxon>
        <taxon>Agaricomycetidae</taxon>
        <taxon>Agaricales</taxon>
        <taxon>Marasmiineae</taxon>
        <taxon>Mycenaceae</taxon>
        <taxon>Mycena</taxon>
    </lineage>
</organism>
<keyword evidence="9" id="KW-1185">Reference proteome</keyword>
<evidence type="ECO:0000256" key="4">
    <source>
        <dbReference type="ARBA" id="ARBA00022833"/>
    </source>
</evidence>
<evidence type="ECO:0000256" key="1">
    <source>
        <dbReference type="ARBA" id="ARBA00008925"/>
    </source>
</evidence>
<dbReference type="SMART" id="SM00661">
    <property type="entry name" value="RPOL9"/>
    <property type="match status" value="1"/>
</dbReference>
<keyword evidence="2" id="KW-0240">DNA-directed RNA polymerase</keyword>
<sequence>MSSLHFCSECNNLLYPKADPQRRIMVYACRICAYEEMGENKCVYRNDLLTVTKEQVGVTNDLGTDPTLAHSTIPCPACGHEECGPLLSRAARAETHSPSVPCIIKISRSERKRG</sequence>
<evidence type="ECO:0000259" key="7">
    <source>
        <dbReference type="SMART" id="SM00661"/>
    </source>
</evidence>
<keyword evidence="5" id="KW-0804">Transcription</keyword>
<reference evidence="8" key="1">
    <citation type="submission" date="2023-11" db="EMBL/GenBank/DDBJ databases">
        <authorList>
            <person name="De Vega J J."/>
            <person name="De Vega J J."/>
        </authorList>
    </citation>
    <scope>NUCLEOTIDE SEQUENCE</scope>
</reference>
<comment type="similarity">
    <text evidence="1">Belongs to the archaeal RpoM/eukaryotic RPA12/RPB9/RPC11 RNA polymerase family.</text>
</comment>
<dbReference type="SUPFAM" id="SSF57783">
    <property type="entry name" value="Zinc beta-ribbon"/>
    <property type="match status" value="2"/>
</dbReference>
<keyword evidence="6" id="KW-0539">Nucleus</keyword>
<dbReference type="PANTHER" id="PTHR11239">
    <property type="entry name" value="DNA-DIRECTED RNA POLYMERASE"/>
    <property type="match status" value="1"/>
</dbReference>
<comment type="caution">
    <text evidence="8">The sequence shown here is derived from an EMBL/GenBank/DDBJ whole genome shotgun (WGS) entry which is preliminary data.</text>
</comment>
<dbReference type="InterPro" id="IPR012164">
    <property type="entry name" value="Rpa12/Rpb9/Rpc10/TFS"/>
</dbReference>
<evidence type="ECO:0000313" key="9">
    <source>
        <dbReference type="Proteomes" id="UP001295794"/>
    </source>
</evidence>
<evidence type="ECO:0000256" key="2">
    <source>
        <dbReference type="ARBA" id="ARBA00022478"/>
    </source>
</evidence>
<dbReference type="GO" id="GO:0001193">
    <property type="term" value="P:maintenance of transcriptional fidelity during transcription elongation by RNA polymerase II"/>
    <property type="evidence" value="ECO:0007669"/>
    <property type="project" value="TreeGrafter"/>
</dbReference>
<dbReference type="Proteomes" id="UP001295794">
    <property type="component" value="Unassembled WGS sequence"/>
</dbReference>
<feature type="domain" description="DNA-directed RNA polymerase II subunit RPB9-like zinc ribbon" evidence="7">
    <location>
        <begin position="5"/>
        <end position="58"/>
    </location>
</feature>
<accession>A0AAD2HNP4</accession>
<evidence type="ECO:0000313" key="8">
    <source>
        <dbReference type="EMBL" id="CAK5279187.1"/>
    </source>
</evidence>
<dbReference type="PANTHER" id="PTHR11239:SF1">
    <property type="entry name" value="DNA-DIRECTED RNA POLYMERASE II SUBUNIT RPB9"/>
    <property type="match status" value="1"/>
</dbReference>
<dbReference type="GO" id="GO:0006283">
    <property type="term" value="P:transcription-coupled nucleotide-excision repair"/>
    <property type="evidence" value="ECO:0007669"/>
    <property type="project" value="TreeGrafter"/>
</dbReference>
<name>A0AAD2HNP4_9AGAR</name>
<gene>
    <name evidence="8" type="ORF">MYCIT1_LOCUS29031</name>
</gene>
<dbReference type="GO" id="GO:0046872">
    <property type="term" value="F:metal ion binding"/>
    <property type="evidence" value="ECO:0007669"/>
    <property type="project" value="UniProtKB-KW"/>
</dbReference>
<dbReference type="GO" id="GO:0005665">
    <property type="term" value="C:RNA polymerase II, core complex"/>
    <property type="evidence" value="ECO:0007669"/>
    <property type="project" value="TreeGrafter"/>
</dbReference>
<evidence type="ECO:0000256" key="5">
    <source>
        <dbReference type="ARBA" id="ARBA00023163"/>
    </source>
</evidence>
<dbReference type="PROSITE" id="PS01030">
    <property type="entry name" value="RNA_POL_M_15KD"/>
    <property type="match status" value="1"/>
</dbReference>
<protein>
    <recommendedName>
        <fullName evidence="7">DNA-directed RNA polymerase II subunit RPB9-like zinc ribbon domain-containing protein</fullName>
    </recommendedName>
</protein>
<evidence type="ECO:0000256" key="6">
    <source>
        <dbReference type="ARBA" id="ARBA00023242"/>
    </source>
</evidence>
<dbReference type="Gene3D" id="2.20.25.10">
    <property type="match status" value="2"/>
</dbReference>
<dbReference type="InterPro" id="IPR001529">
    <property type="entry name" value="Zn_ribbon_RPB9"/>
</dbReference>
<dbReference type="InterPro" id="IPR019761">
    <property type="entry name" value="DNA-dir_RNA_pol-M_15_CS"/>
</dbReference>
<evidence type="ECO:0000256" key="3">
    <source>
        <dbReference type="ARBA" id="ARBA00022723"/>
    </source>
</evidence>
<dbReference type="EMBL" id="CAVNYO010000434">
    <property type="protein sequence ID" value="CAK5279187.1"/>
    <property type="molecule type" value="Genomic_DNA"/>
</dbReference>